<dbReference type="PROSITE" id="PS51257">
    <property type="entry name" value="PROKAR_LIPOPROTEIN"/>
    <property type="match status" value="1"/>
</dbReference>
<name>A0A2A6EFB8_PREIN</name>
<organism evidence="2 3">
    <name type="scientific">Prevotella intermedia</name>
    <dbReference type="NCBI Taxonomy" id="28131"/>
    <lineage>
        <taxon>Bacteria</taxon>
        <taxon>Pseudomonadati</taxon>
        <taxon>Bacteroidota</taxon>
        <taxon>Bacteroidia</taxon>
        <taxon>Bacteroidales</taxon>
        <taxon>Prevotellaceae</taxon>
        <taxon>Prevotella</taxon>
    </lineage>
</organism>
<keyword evidence="1" id="KW-0732">Signal</keyword>
<feature type="chain" id="PRO_5012698467" description="Lipocalin-like domain-containing protein" evidence="1">
    <location>
        <begin position="25"/>
        <end position="167"/>
    </location>
</feature>
<gene>
    <name evidence="2" type="ORF">CLI71_05330</name>
</gene>
<accession>A0A2A6EFB8</accession>
<dbReference type="AlphaFoldDB" id="A0A2A6EFB8"/>
<sequence>MFFMKKIVLIIFVSSLICSCNNHTSGNNNSYMNNVDTSNDSITTGYNERDEDTVYNYRALSKEPSYHQEEIVGYWTEYRTDNDTYLLGHFSFNANGTGSWILTGGLDNDTENRGTIDFEWYQDESGNIVTEYENGETETLSYKDGVIVKPSVAGNEIYRRDDIVSTY</sequence>
<evidence type="ECO:0000313" key="3">
    <source>
        <dbReference type="Proteomes" id="UP000219058"/>
    </source>
</evidence>
<evidence type="ECO:0000313" key="2">
    <source>
        <dbReference type="EMBL" id="PDP60408.1"/>
    </source>
</evidence>
<protein>
    <recommendedName>
        <fullName evidence="4">Lipocalin-like domain-containing protein</fullName>
    </recommendedName>
</protein>
<evidence type="ECO:0000256" key="1">
    <source>
        <dbReference type="SAM" id="SignalP"/>
    </source>
</evidence>
<dbReference type="EMBL" id="NSLY01000011">
    <property type="protein sequence ID" value="PDP60408.1"/>
    <property type="molecule type" value="Genomic_DNA"/>
</dbReference>
<proteinExistence type="predicted"/>
<evidence type="ECO:0008006" key="4">
    <source>
        <dbReference type="Google" id="ProtNLM"/>
    </source>
</evidence>
<comment type="caution">
    <text evidence="2">The sequence shown here is derived from an EMBL/GenBank/DDBJ whole genome shotgun (WGS) entry which is preliminary data.</text>
</comment>
<dbReference type="Proteomes" id="UP000219058">
    <property type="component" value="Unassembled WGS sequence"/>
</dbReference>
<reference evidence="2 3" key="1">
    <citation type="submission" date="2017-09" db="EMBL/GenBank/DDBJ databases">
        <title>Phase variable restriction modification systems are present in the genome sequences of periodontal pathogens Prevotella intermedia, Tannerella forsythia and Porphyromonas gingivalis.</title>
        <authorList>
            <person name="Haigh R.D."/>
            <person name="Crawford L."/>
            <person name="Ralph J."/>
            <person name="Wanford J."/>
            <person name="Vartoukian S.R."/>
            <person name="Hijazib K."/>
            <person name="Wade W."/>
            <person name="Oggioni M.R."/>
        </authorList>
    </citation>
    <scope>NUCLEOTIDE SEQUENCE [LARGE SCALE GENOMIC DNA]</scope>
    <source>
        <strain evidence="2 3">WW2834</strain>
    </source>
</reference>
<feature type="signal peptide" evidence="1">
    <location>
        <begin position="1"/>
        <end position="24"/>
    </location>
</feature>